<proteinExistence type="predicted"/>
<accession>A0A1Q8YCY8</accession>
<feature type="compositionally biased region" description="Polar residues" evidence="1">
    <location>
        <begin position="7"/>
        <end position="18"/>
    </location>
</feature>
<dbReference type="InterPro" id="IPR007487">
    <property type="entry name" value="ABC_transpt-TYRBP-like"/>
</dbReference>
<reference evidence="2 3" key="1">
    <citation type="submission" date="2017-01" db="EMBL/GenBank/DDBJ databases">
        <title>Genome sequence of Rhodoferax antarcticus ANT.BR, a psychrophilic purple nonsulfur bacterium from an Antarctic microbial mat.</title>
        <authorList>
            <person name="Baker J."/>
            <person name="Riester C."/>
            <person name="Skinner B."/>
            <person name="Newell A."/>
            <person name="Swingley W."/>
            <person name="Madigan M."/>
            <person name="Jung D."/>
            <person name="Asao M."/>
            <person name="Chen M."/>
            <person name="Loughlin P."/>
            <person name="Pan H."/>
            <person name="Lin S."/>
            <person name="Li N."/>
            <person name="Shaw J."/>
            <person name="Prado M."/>
            <person name="Sherman C."/>
            <person name="Li X."/>
            <person name="Tang J."/>
            <person name="Blankenship R."/>
            <person name="Zhao T."/>
            <person name="Touchman J."/>
            <person name="Sattley M."/>
        </authorList>
    </citation>
    <scope>NUCLEOTIDE SEQUENCE [LARGE SCALE GENOMIC DNA]</scope>
    <source>
        <strain evidence="2 3">ANT.BR</strain>
    </source>
</reference>
<dbReference type="PANTHER" id="PTHR35271:SF1">
    <property type="entry name" value="ABC TRANSPORTER, SUBSTRATE-BINDING LIPOPROTEIN"/>
    <property type="match status" value="1"/>
</dbReference>
<comment type="caution">
    <text evidence="2">The sequence shown here is derived from an EMBL/GenBank/DDBJ whole genome shotgun (WGS) entry which is preliminary data.</text>
</comment>
<dbReference type="EMBL" id="MSYM01000014">
    <property type="protein sequence ID" value="OLP05690.1"/>
    <property type="molecule type" value="Genomic_DNA"/>
</dbReference>
<dbReference type="PANTHER" id="PTHR35271">
    <property type="entry name" value="ABC TRANSPORTER, SUBSTRATE-BINDING LIPOPROTEIN-RELATED"/>
    <property type="match status" value="1"/>
</dbReference>
<dbReference type="CDD" id="cd06325">
    <property type="entry name" value="PBP1_ABC_unchar_transporter"/>
    <property type="match status" value="1"/>
</dbReference>
<dbReference type="AlphaFoldDB" id="A0A1Q8YCY8"/>
<keyword evidence="3" id="KW-1185">Reference proteome</keyword>
<dbReference type="Gene3D" id="3.40.50.2300">
    <property type="match status" value="2"/>
</dbReference>
<feature type="region of interest" description="Disordered" evidence="1">
    <location>
        <begin position="1"/>
        <end position="29"/>
    </location>
</feature>
<protein>
    <submittedName>
        <fullName evidence="2">ABC transporter substrate binding family protein</fullName>
    </submittedName>
</protein>
<gene>
    <name evidence="2" type="ORF">BLL52_3063</name>
</gene>
<dbReference type="Pfam" id="PF04392">
    <property type="entry name" value="ABC_sub_bind"/>
    <property type="match status" value="1"/>
</dbReference>
<dbReference type="STRING" id="81479.RA876_09290"/>
<dbReference type="InterPro" id="IPR028082">
    <property type="entry name" value="Peripla_BP_I"/>
</dbReference>
<name>A0A1Q8YCY8_9BURK</name>
<evidence type="ECO:0000256" key="1">
    <source>
        <dbReference type="SAM" id="MobiDB-lite"/>
    </source>
</evidence>
<dbReference type="SUPFAM" id="SSF53822">
    <property type="entry name" value="Periplasmic binding protein-like I"/>
    <property type="match status" value="1"/>
</dbReference>
<evidence type="ECO:0000313" key="3">
    <source>
        <dbReference type="Proteomes" id="UP000185911"/>
    </source>
</evidence>
<dbReference type="Proteomes" id="UP000185911">
    <property type="component" value="Unassembled WGS sequence"/>
</dbReference>
<evidence type="ECO:0000313" key="2">
    <source>
        <dbReference type="EMBL" id="OLP05690.1"/>
    </source>
</evidence>
<sequence length="357" mass="38336">MWHHPKNTNFKRQGTSFMPSHHRSSPAHMHLTPRRQLLALTIATVLAPATSWAQTQRMYRIGVTKIVSHAALDADEKGFEAGLASAGFKEGVNVTYLRRNAQGDMATADTIARELVAEKPDLIHAIATPTAQAVMRTGSQIALIFSSVTDPVRAGLVPANSAPGQKTGTHVTGLSDPWPVRLQFETYARAVPKAKTWGTIYNPQESNSLSHIQIMRDTAKGLGLTLLEVTIKRSSEVGEAAASLVGKVQAITITSDNTTVANLEALVQVCNQHKIALFAGDTDSVARGAMMAYGLDYFLVGYSAGRKAALVLKGIKPGDVPWGPVEKFSLVINTRAARAQGVSMPPELLARADKVID</sequence>
<organism evidence="2 3">
    <name type="scientific">Rhodoferax antarcticus ANT.BR</name>
    <dbReference type="NCBI Taxonomy" id="1111071"/>
    <lineage>
        <taxon>Bacteria</taxon>
        <taxon>Pseudomonadati</taxon>
        <taxon>Pseudomonadota</taxon>
        <taxon>Betaproteobacteria</taxon>
        <taxon>Burkholderiales</taxon>
        <taxon>Comamonadaceae</taxon>
        <taxon>Rhodoferax</taxon>
    </lineage>
</organism>